<evidence type="ECO:0000256" key="3">
    <source>
        <dbReference type="ARBA" id="ARBA00022475"/>
    </source>
</evidence>
<dbReference type="InterPro" id="IPR003439">
    <property type="entry name" value="ABC_transporter-like_ATP-bd"/>
</dbReference>
<keyword evidence="2" id="KW-0813">Transport</keyword>
<evidence type="ECO:0000256" key="1">
    <source>
        <dbReference type="ARBA" id="ARBA00004202"/>
    </source>
</evidence>
<sequence>MIRAEHIQIGYDEKIVIKDLSLNIHKGEVVSILGPNGCGKSTLLKTLSRVLKPMKGSILIENNPIHSIGTKNLSRKIAMLSQHNEAPAGITVKELVYYGRLPHKKWFETKNKEDETIIDWALTHTGLKDYKDRLVSGLSGGERQRVWLAMALAQKPEVLLLDEPTTYLDISHQLELMELIRSINEKFNMTIIMVLHDLNQASEYSDRLVIMKKGEIKGDGSPCELINEQLLREIYNIQCDIDINPLTSKPRIHPIKTCRGHCILQQAN</sequence>
<dbReference type="GO" id="GO:0016887">
    <property type="term" value="F:ATP hydrolysis activity"/>
    <property type="evidence" value="ECO:0007669"/>
    <property type="project" value="InterPro"/>
</dbReference>
<dbReference type="CDD" id="cd03214">
    <property type="entry name" value="ABC_Iron-Siderophores_B12_Hemin"/>
    <property type="match status" value="1"/>
</dbReference>
<keyword evidence="8" id="KW-0406">Ion transport</keyword>
<evidence type="ECO:0000256" key="6">
    <source>
        <dbReference type="ARBA" id="ARBA00022840"/>
    </source>
</evidence>
<evidence type="ECO:0000259" key="10">
    <source>
        <dbReference type="PROSITE" id="PS50893"/>
    </source>
</evidence>
<proteinExistence type="predicted"/>
<evidence type="ECO:0000256" key="2">
    <source>
        <dbReference type="ARBA" id="ARBA00022448"/>
    </source>
</evidence>
<name>A0A926ELJ1_9FIRM</name>
<dbReference type="GO" id="GO:0005524">
    <property type="term" value="F:ATP binding"/>
    <property type="evidence" value="ECO:0007669"/>
    <property type="project" value="UniProtKB-KW"/>
</dbReference>
<dbReference type="GO" id="GO:0006826">
    <property type="term" value="P:iron ion transport"/>
    <property type="evidence" value="ECO:0007669"/>
    <property type="project" value="UniProtKB-KW"/>
</dbReference>
<dbReference type="RefSeq" id="WP_249333122.1">
    <property type="nucleotide sequence ID" value="NZ_JACRSY010000018.1"/>
</dbReference>
<dbReference type="InterPro" id="IPR027417">
    <property type="entry name" value="P-loop_NTPase"/>
</dbReference>
<dbReference type="AlphaFoldDB" id="A0A926ELJ1"/>
<keyword evidence="6 11" id="KW-0067">ATP-binding</keyword>
<evidence type="ECO:0000313" key="12">
    <source>
        <dbReference type="Proteomes" id="UP000655830"/>
    </source>
</evidence>
<dbReference type="SMART" id="SM00382">
    <property type="entry name" value="AAA"/>
    <property type="match status" value="1"/>
</dbReference>
<gene>
    <name evidence="11" type="ORF">H8718_12075</name>
</gene>
<evidence type="ECO:0000256" key="9">
    <source>
        <dbReference type="ARBA" id="ARBA00023136"/>
    </source>
</evidence>
<reference evidence="11" key="1">
    <citation type="submission" date="2020-08" db="EMBL/GenBank/DDBJ databases">
        <title>Genome public.</title>
        <authorList>
            <person name="Liu C."/>
            <person name="Sun Q."/>
        </authorList>
    </citation>
    <scope>NUCLEOTIDE SEQUENCE</scope>
    <source>
        <strain evidence="11">NSJ-12</strain>
    </source>
</reference>
<evidence type="ECO:0000313" key="11">
    <source>
        <dbReference type="EMBL" id="MBC8580263.1"/>
    </source>
</evidence>
<dbReference type="SUPFAM" id="SSF52540">
    <property type="entry name" value="P-loop containing nucleoside triphosphate hydrolases"/>
    <property type="match status" value="1"/>
</dbReference>
<accession>A0A926ELJ1</accession>
<protein>
    <submittedName>
        <fullName evidence="11">ABC transporter ATP-binding protein</fullName>
    </submittedName>
</protein>
<comment type="subcellular location">
    <subcellularLocation>
        <location evidence="1">Cell membrane</location>
        <topology evidence="1">Peripheral membrane protein</topology>
    </subcellularLocation>
</comment>
<dbReference type="PANTHER" id="PTHR42771">
    <property type="entry name" value="IRON(3+)-HYDROXAMATE IMPORT ATP-BINDING PROTEIN FHUC"/>
    <property type="match status" value="1"/>
</dbReference>
<dbReference type="PANTHER" id="PTHR42771:SF4">
    <property type="entry name" value="IRON(3+)-HYDROXAMATE IMPORT ATP-BINDING PROTEIN FHUC"/>
    <property type="match status" value="1"/>
</dbReference>
<keyword evidence="9" id="KW-0472">Membrane</keyword>
<dbReference type="FunFam" id="3.40.50.300:FF:000134">
    <property type="entry name" value="Iron-enterobactin ABC transporter ATP-binding protein"/>
    <property type="match status" value="1"/>
</dbReference>
<dbReference type="Gene3D" id="3.40.50.300">
    <property type="entry name" value="P-loop containing nucleotide triphosphate hydrolases"/>
    <property type="match status" value="1"/>
</dbReference>
<organism evidence="11 12">
    <name type="scientific">Zhenhengia yiwuensis</name>
    <dbReference type="NCBI Taxonomy" id="2763666"/>
    <lineage>
        <taxon>Bacteria</taxon>
        <taxon>Bacillati</taxon>
        <taxon>Bacillota</taxon>
        <taxon>Clostridia</taxon>
        <taxon>Lachnospirales</taxon>
        <taxon>Lachnospiraceae</taxon>
        <taxon>Zhenhengia</taxon>
    </lineage>
</organism>
<evidence type="ECO:0000256" key="4">
    <source>
        <dbReference type="ARBA" id="ARBA00022496"/>
    </source>
</evidence>
<comment type="caution">
    <text evidence="11">The sequence shown here is derived from an EMBL/GenBank/DDBJ whole genome shotgun (WGS) entry which is preliminary data.</text>
</comment>
<evidence type="ECO:0000256" key="5">
    <source>
        <dbReference type="ARBA" id="ARBA00022741"/>
    </source>
</evidence>
<keyword evidence="7" id="KW-0408">Iron</keyword>
<evidence type="ECO:0000256" key="8">
    <source>
        <dbReference type="ARBA" id="ARBA00023065"/>
    </source>
</evidence>
<keyword evidence="5" id="KW-0547">Nucleotide-binding</keyword>
<dbReference type="PROSITE" id="PS50893">
    <property type="entry name" value="ABC_TRANSPORTER_2"/>
    <property type="match status" value="1"/>
</dbReference>
<dbReference type="InterPro" id="IPR051535">
    <property type="entry name" value="Siderophore_ABC-ATPase"/>
</dbReference>
<dbReference type="InterPro" id="IPR017871">
    <property type="entry name" value="ABC_transporter-like_CS"/>
</dbReference>
<keyword evidence="4" id="KW-0410">Iron transport</keyword>
<dbReference type="InterPro" id="IPR003593">
    <property type="entry name" value="AAA+_ATPase"/>
</dbReference>
<dbReference type="EMBL" id="JACRSY010000018">
    <property type="protein sequence ID" value="MBC8580263.1"/>
    <property type="molecule type" value="Genomic_DNA"/>
</dbReference>
<keyword evidence="3" id="KW-1003">Cell membrane</keyword>
<keyword evidence="12" id="KW-1185">Reference proteome</keyword>
<dbReference type="Proteomes" id="UP000655830">
    <property type="component" value="Unassembled WGS sequence"/>
</dbReference>
<evidence type="ECO:0000256" key="7">
    <source>
        <dbReference type="ARBA" id="ARBA00023004"/>
    </source>
</evidence>
<feature type="domain" description="ABC transporter" evidence="10">
    <location>
        <begin position="2"/>
        <end position="238"/>
    </location>
</feature>
<dbReference type="Pfam" id="PF00005">
    <property type="entry name" value="ABC_tran"/>
    <property type="match status" value="1"/>
</dbReference>
<dbReference type="GO" id="GO:0005886">
    <property type="term" value="C:plasma membrane"/>
    <property type="evidence" value="ECO:0007669"/>
    <property type="project" value="UniProtKB-SubCell"/>
</dbReference>
<dbReference type="PROSITE" id="PS00211">
    <property type="entry name" value="ABC_TRANSPORTER_1"/>
    <property type="match status" value="1"/>
</dbReference>